<organism evidence="1 2">
    <name type="scientific">Eragrostis curvula</name>
    <name type="common">weeping love grass</name>
    <dbReference type="NCBI Taxonomy" id="38414"/>
    <lineage>
        <taxon>Eukaryota</taxon>
        <taxon>Viridiplantae</taxon>
        <taxon>Streptophyta</taxon>
        <taxon>Embryophyta</taxon>
        <taxon>Tracheophyta</taxon>
        <taxon>Spermatophyta</taxon>
        <taxon>Magnoliopsida</taxon>
        <taxon>Liliopsida</taxon>
        <taxon>Poales</taxon>
        <taxon>Poaceae</taxon>
        <taxon>PACMAD clade</taxon>
        <taxon>Chloridoideae</taxon>
        <taxon>Eragrostideae</taxon>
        <taxon>Eragrostidinae</taxon>
        <taxon>Eragrostis</taxon>
    </lineage>
</organism>
<gene>
    <name evidence="1" type="ORF">EJB05_26509</name>
</gene>
<accession>A0A5J9UK70</accession>
<name>A0A5J9UK70_9POAL</name>
<feature type="non-terminal residue" evidence="1">
    <location>
        <position position="1"/>
    </location>
</feature>
<comment type="caution">
    <text evidence="1">The sequence shown here is derived from an EMBL/GenBank/DDBJ whole genome shotgun (WGS) entry which is preliminary data.</text>
</comment>
<sequence length="94" mass="10058">MANVALSRPWDPQMGSTAVSARVVSSSYHSSSILDLMWLQNGSDAPQLCGPGTSAVGDVAVDSEAPVVWKTQDFREHTLKIMTSGSGHYKYCLA</sequence>
<dbReference type="Gramene" id="TVU24112">
    <property type="protein sequence ID" value="TVU24112"/>
    <property type="gene ID" value="EJB05_26509"/>
</dbReference>
<dbReference type="Proteomes" id="UP000324897">
    <property type="component" value="Chromosome 2"/>
</dbReference>
<evidence type="ECO:0000313" key="2">
    <source>
        <dbReference type="Proteomes" id="UP000324897"/>
    </source>
</evidence>
<dbReference type="AlphaFoldDB" id="A0A5J9UK70"/>
<proteinExistence type="predicted"/>
<protein>
    <submittedName>
        <fullName evidence="1">Uncharacterized protein</fullName>
    </submittedName>
</protein>
<dbReference type="EMBL" id="RWGY01000013">
    <property type="protein sequence ID" value="TVU24112.1"/>
    <property type="molecule type" value="Genomic_DNA"/>
</dbReference>
<keyword evidence="2" id="KW-1185">Reference proteome</keyword>
<evidence type="ECO:0000313" key="1">
    <source>
        <dbReference type="EMBL" id="TVU24112.1"/>
    </source>
</evidence>
<reference evidence="1 2" key="1">
    <citation type="journal article" date="2019" name="Sci. Rep.">
        <title>A high-quality genome of Eragrostis curvula grass provides insights into Poaceae evolution and supports new strategies to enhance forage quality.</title>
        <authorList>
            <person name="Carballo J."/>
            <person name="Santos B.A.C.M."/>
            <person name="Zappacosta D."/>
            <person name="Garbus I."/>
            <person name="Selva J.P."/>
            <person name="Gallo C.A."/>
            <person name="Diaz A."/>
            <person name="Albertini E."/>
            <person name="Caccamo M."/>
            <person name="Echenique V."/>
        </authorList>
    </citation>
    <scope>NUCLEOTIDE SEQUENCE [LARGE SCALE GENOMIC DNA]</scope>
    <source>
        <strain evidence="2">cv. Victoria</strain>
        <tissue evidence="1">Leaf</tissue>
    </source>
</reference>